<dbReference type="InterPro" id="IPR003660">
    <property type="entry name" value="HAMP_dom"/>
</dbReference>
<dbReference type="CDD" id="cd06225">
    <property type="entry name" value="HAMP"/>
    <property type="match status" value="1"/>
</dbReference>
<protein>
    <recommendedName>
        <fullName evidence="3">histidine kinase</fullName>
        <ecNumber evidence="3">2.7.13.3</ecNumber>
    </recommendedName>
</protein>
<dbReference type="InterPro" id="IPR003594">
    <property type="entry name" value="HATPase_dom"/>
</dbReference>
<dbReference type="Pfam" id="PF00672">
    <property type="entry name" value="HAMP"/>
    <property type="match status" value="1"/>
</dbReference>
<keyword evidence="10 11" id="KW-0472">Membrane</keyword>
<comment type="subcellular location">
    <subcellularLocation>
        <location evidence="2">Cell membrane</location>
    </subcellularLocation>
</comment>
<keyword evidence="7 14" id="KW-0418">Kinase</keyword>
<evidence type="ECO:0000256" key="1">
    <source>
        <dbReference type="ARBA" id="ARBA00000085"/>
    </source>
</evidence>
<dbReference type="Gene3D" id="3.30.565.10">
    <property type="entry name" value="Histidine kinase-like ATPase, C-terminal domain"/>
    <property type="match status" value="1"/>
</dbReference>
<dbReference type="EC" id="2.7.13.3" evidence="3"/>
<name>A0ABT4S9K0_9ACTN</name>
<dbReference type="InterPro" id="IPR004358">
    <property type="entry name" value="Sig_transdc_His_kin-like_C"/>
</dbReference>
<evidence type="ECO:0000256" key="2">
    <source>
        <dbReference type="ARBA" id="ARBA00004236"/>
    </source>
</evidence>
<feature type="domain" description="Histidine kinase" evidence="12">
    <location>
        <begin position="227"/>
        <end position="429"/>
    </location>
</feature>
<dbReference type="InterPro" id="IPR036097">
    <property type="entry name" value="HisK_dim/P_sf"/>
</dbReference>
<comment type="catalytic activity">
    <reaction evidence="1">
        <text>ATP + protein L-histidine = ADP + protein N-phospho-L-histidine.</text>
        <dbReference type="EC" id="2.7.13.3"/>
    </reaction>
</comment>
<dbReference type="InterPro" id="IPR005467">
    <property type="entry name" value="His_kinase_dom"/>
</dbReference>
<evidence type="ECO:0000256" key="6">
    <source>
        <dbReference type="ARBA" id="ARBA00022692"/>
    </source>
</evidence>
<dbReference type="SUPFAM" id="SSF55874">
    <property type="entry name" value="ATPase domain of HSP90 chaperone/DNA topoisomerase II/histidine kinase"/>
    <property type="match status" value="1"/>
</dbReference>
<dbReference type="SUPFAM" id="SSF158472">
    <property type="entry name" value="HAMP domain-like"/>
    <property type="match status" value="1"/>
</dbReference>
<keyword evidence="5" id="KW-0808">Transferase</keyword>
<keyword evidence="8 11" id="KW-1133">Transmembrane helix</keyword>
<evidence type="ECO:0000256" key="9">
    <source>
        <dbReference type="ARBA" id="ARBA00023012"/>
    </source>
</evidence>
<feature type="transmembrane region" description="Helical" evidence="11">
    <location>
        <begin position="141"/>
        <end position="161"/>
    </location>
</feature>
<dbReference type="CDD" id="cd00075">
    <property type="entry name" value="HATPase"/>
    <property type="match status" value="1"/>
</dbReference>
<dbReference type="Gene3D" id="1.10.287.130">
    <property type="match status" value="1"/>
</dbReference>
<sequence length="433" mass="46648">MIASLAVPLGLAYSTHRTNRVLLDRRADSHRITELADSAIRLGDHRVLVEEINRYTDLYGAAVEVLDREGNLLARAGTLVAGDREAVRVALSGRMTESLPPITPFGPSTVLIAQPVGSGSQLSGVTLLRAPATQAVRDVTVVWGALALAAMVSLGYGVLAARRLTRWIMRPVIELDRMTQAIAEGRHDTHAVPEAGPSELRELQERFNAMGDAVAAAMERQRAFVADASHELRTPLTGLILRIENLEPYLADAGKEEYEEALAEASRLAHLVDDLLALARTEADGVVSKTDVAAQLADRLRTWREVYAAQRLDLVADLPPSWTGPAAMIRIADIALDNAHKFVPEGGRVSVTLRDGTLRVEDDGPGLNAREREEALGRFWRSAEHVNVPGSGLGLAIAAELARLSGGTLRLLPAEPHGLVVEFAQARPVAAQP</sequence>
<dbReference type="CDD" id="cd00082">
    <property type="entry name" value="HisKA"/>
    <property type="match status" value="1"/>
</dbReference>
<dbReference type="InterPro" id="IPR036890">
    <property type="entry name" value="HATPase_C_sf"/>
</dbReference>
<accession>A0ABT4S9K0</accession>
<dbReference type="SUPFAM" id="SSF47384">
    <property type="entry name" value="Homodimeric domain of signal transducing histidine kinase"/>
    <property type="match status" value="1"/>
</dbReference>
<dbReference type="PRINTS" id="PR00344">
    <property type="entry name" value="BCTRLSENSOR"/>
</dbReference>
<evidence type="ECO:0000256" key="4">
    <source>
        <dbReference type="ARBA" id="ARBA00022553"/>
    </source>
</evidence>
<dbReference type="RefSeq" id="WP_270154473.1">
    <property type="nucleotide sequence ID" value="NZ_JAPNNL010000026.1"/>
</dbReference>
<dbReference type="InterPro" id="IPR003661">
    <property type="entry name" value="HisK_dim/P_dom"/>
</dbReference>
<dbReference type="InterPro" id="IPR050428">
    <property type="entry name" value="TCS_sensor_his_kinase"/>
</dbReference>
<evidence type="ECO:0000259" key="13">
    <source>
        <dbReference type="PROSITE" id="PS50885"/>
    </source>
</evidence>
<dbReference type="EMBL" id="JAPNNL010000026">
    <property type="protein sequence ID" value="MDA0633665.1"/>
    <property type="molecule type" value="Genomic_DNA"/>
</dbReference>
<evidence type="ECO:0000256" key="10">
    <source>
        <dbReference type="ARBA" id="ARBA00023136"/>
    </source>
</evidence>
<dbReference type="PANTHER" id="PTHR45436:SF5">
    <property type="entry name" value="SENSOR HISTIDINE KINASE TRCS"/>
    <property type="match status" value="1"/>
</dbReference>
<keyword evidence="6 11" id="KW-0812">Transmembrane</keyword>
<evidence type="ECO:0000256" key="11">
    <source>
        <dbReference type="SAM" id="Phobius"/>
    </source>
</evidence>
<organism evidence="14 15">
    <name type="scientific">Nonomuraea corallina</name>
    <dbReference type="NCBI Taxonomy" id="2989783"/>
    <lineage>
        <taxon>Bacteria</taxon>
        <taxon>Bacillati</taxon>
        <taxon>Actinomycetota</taxon>
        <taxon>Actinomycetes</taxon>
        <taxon>Streptosporangiales</taxon>
        <taxon>Streptosporangiaceae</taxon>
        <taxon>Nonomuraea</taxon>
    </lineage>
</organism>
<feature type="domain" description="HAMP" evidence="13">
    <location>
        <begin position="166"/>
        <end position="219"/>
    </location>
</feature>
<evidence type="ECO:0000256" key="8">
    <source>
        <dbReference type="ARBA" id="ARBA00022989"/>
    </source>
</evidence>
<dbReference type="PROSITE" id="PS50109">
    <property type="entry name" value="HIS_KIN"/>
    <property type="match status" value="1"/>
</dbReference>
<evidence type="ECO:0000256" key="3">
    <source>
        <dbReference type="ARBA" id="ARBA00012438"/>
    </source>
</evidence>
<evidence type="ECO:0000256" key="5">
    <source>
        <dbReference type="ARBA" id="ARBA00022679"/>
    </source>
</evidence>
<dbReference type="SMART" id="SM00387">
    <property type="entry name" value="HATPase_c"/>
    <property type="match status" value="1"/>
</dbReference>
<keyword evidence="9" id="KW-0902">Two-component regulatory system</keyword>
<dbReference type="PANTHER" id="PTHR45436">
    <property type="entry name" value="SENSOR HISTIDINE KINASE YKOH"/>
    <property type="match status" value="1"/>
</dbReference>
<dbReference type="Proteomes" id="UP001144036">
    <property type="component" value="Unassembled WGS sequence"/>
</dbReference>
<dbReference type="GO" id="GO:0016301">
    <property type="term" value="F:kinase activity"/>
    <property type="evidence" value="ECO:0007669"/>
    <property type="project" value="UniProtKB-KW"/>
</dbReference>
<keyword evidence="15" id="KW-1185">Reference proteome</keyword>
<gene>
    <name evidence="14" type="ORF">OUY22_09570</name>
</gene>
<dbReference type="SMART" id="SM00304">
    <property type="entry name" value="HAMP"/>
    <property type="match status" value="1"/>
</dbReference>
<evidence type="ECO:0000259" key="12">
    <source>
        <dbReference type="PROSITE" id="PS50109"/>
    </source>
</evidence>
<reference evidence="14" key="1">
    <citation type="submission" date="2022-11" db="EMBL/GenBank/DDBJ databases">
        <title>Nonomuraea corallina sp. nov., a new species of the genus Nonomuraea isolated from sea side sediment in Thai sea.</title>
        <authorList>
            <person name="Ngamcharungchit C."/>
            <person name="Matsumoto A."/>
            <person name="Suriyachadkun C."/>
            <person name="Panbangred W."/>
            <person name="Inahashi Y."/>
            <person name="Intra B."/>
        </authorList>
    </citation>
    <scope>NUCLEOTIDE SEQUENCE</scope>
    <source>
        <strain evidence="14">MCN248</strain>
    </source>
</reference>
<dbReference type="Gene3D" id="6.10.340.10">
    <property type="match status" value="1"/>
</dbReference>
<evidence type="ECO:0000313" key="14">
    <source>
        <dbReference type="EMBL" id="MDA0633665.1"/>
    </source>
</evidence>
<evidence type="ECO:0000313" key="15">
    <source>
        <dbReference type="Proteomes" id="UP001144036"/>
    </source>
</evidence>
<evidence type="ECO:0000256" key="7">
    <source>
        <dbReference type="ARBA" id="ARBA00022777"/>
    </source>
</evidence>
<proteinExistence type="predicted"/>
<dbReference type="PROSITE" id="PS50885">
    <property type="entry name" value="HAMP"/>
    <property type="match status" value="1"/>
</dbReference>
<dbReference type="SMART" id="SM00388">
    <property type="entry name" value="HisKA"/>
    <property type="match status" value="1"/>
</dbReference>
<keyword evidence="4" id="KW-0597">Phosphoprotein</keyword>
<comment type="caution">
    <text evidence="14">The sequence shown here is derived from an EMBL/GenBank/DDBJ whole genome shotgun (WGS) entry which is preliminary data.</text>
</comment>
<dbReference type="Pfam" id="PF02518">
    <property type="entry name" value="HATPase_c"/>
    <property type="match status" value="1"/>
</dbReference>
<dbReference type="Pfam" id="PF00512">
    <property type="entry name" value="HisKA"/>
    <property type="match status" value="1"/>
</dbReference>